<dbReference type="FunFam" id="2.20.25.80:FF:000002">
    <property type="entry name" value="probable WRKY transcription factor 31"/>
    <property type="match status" value="1"/>
</dbReference>
<feature type="domain" description="WRKY" evidence="7">
    <location>
        <begin position="376"/>
        <end position="442"/>
    </location>
</feature>
<dbReference type="GO" id="GO:0043565">
    <property type="term" value="F:sequence-specific DNA binding"/>
    <property type="evidence" value="ECO:0007669"/>
    <property type="project" value="InterPro"/>
</dbReference>
<feature type="compositionally biased region" description="Basic and acidic residues" evidence="6">
    <location>
        <begin position="9"/>
        <end position="19"/>
    </location>
</feature>
<evidence type="ECO:0000256" key="1">
    <source>
        <dbReference type="ARBA" id="ARBA00004123"/>
    </source>
</evidence>
<feature type="region of interest" description="Disordered" evidence="6">
    <location>
        <begin position="531"/>
        <end position="552"/>
    </location>
</feature>
<dbReference type="InterPro" id="IPR003657">
    <property type="entry name" value="WRKY_dom"/>
</dbReference>
<dbReference type="GO" id="GO:0005634">
    <property type="term" value="C:nucleus"/>
    <property type="evidence" value="ECO:0007669"/>
    <property type="project" value="UniProtKB-SubCell"/>
</dbReference>
<dbReference type="Gene3D" id="2.20.25.80">
    <property type="entry name" value="WRKY domain"/>
    <property type="match status" value="1"/>
</dbReference>
<dbReference type="AlphaFoldDB" id="A0AA38H051"/>
<keyword evidence="9" id="KW-1185">Reference proteome</keyword>
<feature type="region of interest" description="Disordered" evidence="6">
    <location>
        <begin position="116"/>
        <end position="136"/>
    </location>
</feature>
<evidence type="ECO:0000256" key="4">
    <source>
        <dbReference type="ARBA" id="ARBA00023163"/>
    </source>
</evidence>
<dbReference type="SMART" id="SM00774">
    <property type="entry name" value="WRKY"/>
    <property type="match status" value="1"/>
</dbReference>
<proteinExistence type="predicted"/>
<comment type="caution">
    <text evidence="8">The sequence shown here is derived from an EMBL/GenBank/DDBJ whole genome shotgun (WGS) entry which is preliminary data.</text>
</comment>
<dbReference type="PANTHER" id="PTHR31429:SF24">
    <property type="entry name" value="WRKY TRANSCRIPTION FACTOR 72-RELATED"/>
    <property type="match status" value="1"/>
</dbReference>
<protein>
    <recommendedName>
        <fullName evidence="7">WRKY domain-containing protein</fullName>
    </recommendedName>
</protein>
<dbReference type="Pfam" id="PF03106">
    <property type="entry name" value="WRKY"/>
    <property type="match status" value="1"/>
</dbReference>
<feature type="compositionally biased region" description="Polar residues" evidence="6">
    <location>
        <begin position="286"/>
        <end position="297"/>
    </location>
</feature>
<gene>
    <name evidence="8" type="ORF">KI387_003010</name>
</gene>
<dbReference type="GO" id="GO:0003700">
    <property type="term" value="F:DNA-binding transcription factor activity"/>
    <property type="evidence" value="ECO:0007669"/>
    <property type="project" value="InterPro"/>
</dbReference>
<comment type="subcellular location">
    <subcellularLocation>
        <location evidence="1">Nucleus</location>
    </subcellularLocation>
</comment>
<evidence type="ECO:0000256" key="2">
    <source>
        <dbReference type="ARBA" id="ARBA00023015"/>
    </source>
</evidence>
<keyword evidence="3" id="KW-0238">DNA-binding</keyword>
<evidence type="ECO:0000256" key="6">
    <source>
        <dbReference type="SAM" id="MobiDB-lite"/>
    </source>
</evidence>
<keyword evidence="2" id="KW-0805">Transcription regulation</keyword>
<dbReference type="EMBL" id="JAHRHJ020000001">
    <property type="protein sequence ID" value="KAH9330902.1"/>
    <property type="molecule type" value="Genomic_DNA"/>
</dbReference>
<evidence type="ECO:0000313" key="8">
    <source>
        <dbReference type="EMBL" id="KAH9330902.1"/>
    </source>
</evidence>
<evidence type="ECO:0000313" key="9">
    <source>
        <dbReference type="Proteomes" id="UP000824469"/>
    </source>
</evidence>
<sequence length="552" mass="60998">MEEESDTSPEDKRVKRSLAEDLVDYDNQHGVVSRKRRAMQGRFDRVMEIDLSVKLEEENGDEGESRVKKKGIRILANGLDKVNSTIVQDEQEGEPMESYEGIHDKKKPLLRVSTTSVSDSEINEQSKIQSQSNMNAQGDTSITIGDCNSPQQPIVGSQLESLHIEVGRMNEENRRLKLALSEIMSNYQNLQMHLFRVMQQEESNAQPEETPKESEKWEEESELVSLSLGTNPSAKVSKEETAGGKSGKEVIEISGQQGKGSQEHLKRFSLSLDFKDEDTSEENNEEITVSPRNSPAKSESGLIKRDSMNISVVGNEQFHAHRSPEIISRVKDAVIDNRQEGFWHSNKAVKTSHDAVDNSEVAPPIRKARVSVRARCEAPTMNDGCQWRKYGQKIAKGNPCPRAYYRCTVAPGCPVRKQVQRCPDDLAILITTYEGSHNHPLPIAATAMASTTAAAACMLLSGSTSSSDAMNANNPYMSRLDQCFGPNPTISTSSSFPTITLDLTTNPTSQLKSLPSTFSLPFRYPSGGSSLLSAPQHHSTILRPDHSIPAMP</sequence>
<feature type="compositionally biased region" description="Basic and acidic residues" evidence="6">
    <location>
        <begin position="236"/>
        <end position="249"/>
    </location>
</feature>
<name>A0AA38H051_TAXCH</name>
<dbReference type="PANTHER" id="PTHR31429">
    <property type="entry name" value="WRKY TRANSCRIPTION FACTOR 36-RELATED"/>
    <property type="match status" value="1"/>
</dbReference>
<feature type="non-terminal residue" evidence="8">
    <location>
        <position position="1"/>
    </location>
</feature>
<organism evidence="8 9">
    <name type="scientific">Taxus chinensis</name>
    <name type="common">Chinese yew</name>
    <name type="synonym">Taxus wallichiana var. chinensis</name>
    <dbReference type="NCBI Taxonomy" id="29808"/>
    <lineage>
        <taxon>Eukaryota</taxon>
        <taxon>Viridiplantae</taxon>
        <taxon>Streptophyta</taxon>
        <taxon>Embryophyta</taxon>
        <taxon>Tracheophyta</taxon>
        <taxon>Spermatophyta</taxon>
        <taxon>Pinopsida</taxon>
        <taxon>Pinidae</taxon>
        <taxon>Conifers II</taxon>
        <taxon>Cupressales</taxon>
        <taxon>Taxaceae</taxon>
        <taxon>Taxus</taxon>
    </lineage>
</organism>
<dbReference type="InterPro" id="IPR036576">
    <property type="entry name" value="WRKY_dom_sf"/>
</dbReference>
<reference evidence="8 9" key="1">
    <citation type="journal article" date="2021" name="Nat. Plants">
        <title>The Taxus genome provides insights into paclitaxel biosynthesis.</title>
        <authorList>
            <person name="Xiong X."/>
            <person name="Gou J."/>
            <person name="Liao Q."/>
            <person name="Li Y."/>
            <person name="Zhou Q."/>
            <person name="Bi G."/>
            <person name="Li C."/>
            <person name="Du R."/>
            <person name="Wang X."/>
            <person name="Sun T."/>
            <person name="Guo L."/>
            <person name="Liang H."/>
            <person name="Lu P."/>
            <person name="Wu Y."/>
            <person name="Zhang Z."/>
            <person name="Ro D.K."/>
            <person name="Shang Y."/>
            <person name="Huang S."/>
            <person name="Yan J."/>
        </authorList>
    </citation>
    <scope>NUCLEOTIDE SEQUENCE [LARGE SCALE GENOMIC DNA]</scope>
    <source>
        <strain evidence="8">Ta-2019</strain>
    </source>
</reference>
<dbReference type="OMA" id="TIVQDEQ"/>
<keyword evidence="4" id="KW-0804">Transcription</keyword>
<feature type="region of interest" description="Disordered" evidence="6">
    <location>
        <begin position="1"/>
        <end position="20"/>
    </location>
</feature>
<accession>A0AA38H051</accession>
<feature type="region of interest" description="Disordered" evidence="6">
    <location>
        <begin position="273"/>
        <end position="301"/>
    </location>
</feature>
<evidence type="ECO:0000256" key="5">
    <source>
        <dbReference type="ARBA" id="ARBA00023242"/>
    </source>
</evidence>
<keyword evidence="5" id="KW-0539">Nucleus</keyword>
<evidence type="ECO:0000256" key="3">
    <source>
        <dbReference type="ARBA" id="ARBA00023125"/>
    </source>
</evidence>
<dbReference type="InterPro" id="IPR044810">
    <property type="entry name" value="WRKY_plant"/>
</dbReference>
<evidence type="ECO:0000259" key="7">
    <source>
        <dbReference type="PROSITE" id="PS50811"/>
    </source>
</evidence>
<feature type="compositionally biased region" description="Acidic residues" evidence="6">
    <location>
        <begin position="275"/>
        <end position="285"/>
    </location>
</feature>
<dbReference type="Proteomes" id="UP000824469">
    <property type="component" value="Unassembled WGS sequence"/>
</dbReference>
<feature type="region of interest" description="Disordered" evidence="6">
    <location>
        <begin position="201"/>
        <end position="249"/>
    </location>
</feature>
<dbReference type="SUPFAM" id="SSF118290">
    <property type="entry name" value="WRKY DNA-binding domain"/>
    <property type="match status" value="1"/>
</dbReference>
<dbReference type="PROSITE" id="PS50811">
    <property type="entry name" value="WRKY"/>
    <property type="match status" value="1"/>
</dbReference>